<reference evidence="1 2" key="1">
    <citation type="submission" date="2020-11" db="EMBL/GenBank/DDBJ databases">
        <title>A novel isolate from a Black sea contaminated sediment with potential to produce alkanes: Plantactinospora alkalitolerans sp. nov.</title>
        <authorList>
            <person name="Carro L."/>
            <person name="Veyisoglu A."/>
            <person name="Guven K."/>
            <person name="Schumann P."/>
            <person name="Klenk H.-P."/>
            <person name="Sahin N."/>
        </authorList>
    </citation>
    <scope>NUCLEOTIDE SEQUENCE [LARGE SCALE GENOMIC DNA]</scope>
    <source>
        <strain evidence="1 2">S1510</strain>
    </source>
</reference>
<name>A0ABS0GWD1_9ACTN</name>
<gene>
    <name evidence="1" type="ORF">I0C86_16185</name>
</gene>
<sequence>MSMPALPPPPRWFNATDILSGQVRLHGYPLTFVCVGTLGGLGPRALETTMAAAELLEAQGWRVVSFGEDGRQVFLRREHRPLSPGAPPPVQQSGH</sequence>
<dbReference type="Proteomes" id="UP000638560">
    <property type="component" value="Unassembled WGS sequence"/>
</dbReference>
<protein>
    <submittedName>
        <fullName evidence="1">Uncharacterized protein</fullName>
    </submittedName>
</protein>
<dbReference type="EMBL" id="JADPUN010000160">
    <property type="protein sequence ID" value="MBF9130487.1"/>
    <property type="molecule type" value="Genomic_DNA"/>
</dbReference>
<dbReference type="RefSeq" id="WP_196202060.1">
    <property type="nucleotide sequence ID" value="NZ_JADPUN010000160.1"/>
</dbReference>
<evidence type="ECO:0000313" key="2">
    <source>
        <dbReference type="Proteomes" id="UP000638560"/>
    </source>
</evidence>
<comment type="caution">
    <text evidence="1">The sequence shown here is derived from an EMBL/GenBank/DDBJ whole genome shotgun (WGS) entry which is preliminary data.</text>
</comment>
<organism evidence="1 2">
    <name type="scientific">Plantactinospora alkalitolerans</name>
    <dbReference type="NCBI Taxonomy" id="2789879"/>
    <lineage>
        <taxon>Bacteria</taxon>
        <taxon>Bacillati</taxon>
        <taxon>Actinomycetota</taxon>
        <taxon>Actinomycetes</taxon>
        <taxon>Micromonosporales</taxon>
        <taxon>Micromonosporaceae</taxon>
        <taxon>Plantactinospora</taxon>
    </lineage>
</organism>
<keyword evidence="2" id="KW-1185">Reference proteome</keyword>
<accession>A0ABS0GWD1</accession>
<proteinExistence type="predicted"/>
<evidence type="ECO:0000313" key="1">
    <source>
        <dbReference type="EMBL" id="MBF9130487.1"/>
    </source>
</evidence>